<dbReference type="Gene3D" id="3.40.50.980">
    <property type="match status" value="1"/>
</dbReference>
<evidence type="ECO:0000313" key="1">
    <source>
        <dbReference type="EMBL" id="KAB8187754.1"/>
    </source>
</evidence>
<dbReference type="Proteomes" id="UP000313066">
    <property type="component" value="Unassembled WGS sequence"/>
</dbReference>
<proteinExistence type="predicted"/>
<keyword evidence="2" id="KW-1185">Reference proteome</keyword>
<comment type="caution">
    <text evidence="1">The sequence shown here is derived from an EMBL/GenBank/DDBJ whole genome shotgun (WGS) entry which is preliminary data.</text>
</comment>
<dbReference type="EMBL" id="VDMA02000001">
    <property type="protein sequence ID" value="KAB8187754.1"/>
    <property type="molecule type" value="Genomic_DNA"/>
</dbReference>
<name>A0A5N6C4M2_9ACTN</name>
<sequence length="141" mass="15475">MTLNVASLFEAVAAAVPERLALVCDARRLRFAELDSRANALANHLRAAGVRPHADRRIQGARVDRRRGRRRALAQRQGRLPLGQVCAFHKHGPVNAYQEERWLRPSLRPSSSTRCAHRSASATAPCPGCTRPSCSAWCTGA</sequence>
<protein>
    <submittedName>
        <fullName evidence="1">AMP-binding protein</fullName>
    </submittedName>
</protein>
<organism evidence="1 2">
    <name type="scientific">Microbispora catharanthi</name>
    <dbReference type="NCBI Taxonomy" id="1712871"/>
    <lineage>
        <taxon>Bacteria</taxon>
        <taxon>Bacillati</taxon>
        <taxon>Actinomycetota</taxon>
        <taxon>Actinomycetes</taxon>
        <taxon>Streptosporangiales</taxon>
        <taxon>Streptosporangiaceae</taxon>
        <taxon>Microbispora</taxon>
    </lineage>
</organism>
<dbReference type="SUPFAM" id="SSF56801">
    <property type="entry name" value="Acetyl-CoA synthetase-like"/>
    <property type="match status" value="1"/>
</dbReference>
<gene>
    <name evidence="1" type="ORF">FH610_000840</name>
</gene>
<dbReference type="AlphaFoldDB" id="A0A5N6C4M2"/>
<evidence type="ECO:0000313" key="2">
    <source>
        <dbReference type="Proteomes" id="UP000313066"/>
    </source>
</evidence>
<accession>A0A5N6C4M2</accession>
<reference evidence="1 2" key="1">
    <citation type="submission" date="2019-10" db="EMBL/GenBank/DDBJ databases">
        <title>Nonomuraea sp. nov., isolated from Phyllanthus amarus.</title>
        <authorList>
            <person name="Klykleung N."/>
            <person name="Tanasupawat S."/>
        </authorList>
    </citation>
    <scope>NUCLEOTIDE SEQUENCE [LARGE SCALE GENOMIC DNA]</scope>
    <source>
        <strain evidence="1 2">CR1-09</strain>
    </source>
</reference>